<keyword evidence="3" id="KW-0695">RNA-directed DNA polymerase</keyword>
<dbReference type="InterPro" id="IPR036691">
    <property type="entry name" value="Endo/exonu/phosph_ase_sf"/>
</dbReference>
<feature type="domain" description="Reverse transcriptase zinc-binding" evidence="2">
    <location>
        <begin position="424"/>
        <end position="507"/>
    </location>
</feature>
<dbReference type="Proteomes" id="UP000245207">
    <property type="component" value="Unassembled WGS sequence"/>
</dbReference>
<organism evidence="3 4">
    <name type="scientific">Artemisia annua</name>
    <name type="common">Sweet wormwood</name>
    <dbReference type="NCBI Taxonomy" id="35608"/>
    <lineage>
        <taxon>Eukaryota</taxon>
        <taxon>Viridiplantae</taxon>
        <taxon>Streptophyta</taxon>
        <taxon>Embryophyta</taxon>
        <taxon>Tracheophyta</taxon>
        <taxon>Spermatophyta</taxon>
        <taxon>Magnoliopsida</taxon>
        <taxon>eudicotyledons</taxon>
        <taxon>Gunneridae</taxon>
        <taxon>Pentapetalae</taxon>
        <taxon>asterids</taxon>
        <taxon>campanulids</taxon>
        <taxon>Asterales</taxon>
        <taxon>Asteraceae</taxon>
        <taxon>Asteroideae</taxon>
        <taxon>Anthemideae</taxon>
        <taxon>Artemisiinae</taxon>
        <taxon>Artemisia</taxon>
    </lineage>
</organism>
<gene>
    <name evidence="3" type="ORF">CTI12_AA469600</name>
</gene>
<feature type="coiled-coil region" evidence="1">
    <location>
        <begin position="208"/>
        <end position="246"/>
    </location>
</feature>
<dbReference type="SUPFAM" id="SSF56219">
    <property type="entry name" value="DNase I-like"/>
    <property type="match status" value="1"/>
</dbReference>
<dbReference type="PANTHER" id="PTHR33710:SF64">
    <property type="entry name" value="ENDONUCLEASE_EXONUCLEASE_PHOSPHATASE DOMAIN-CONTAINING PROTEIN"/>
    <property type="match status" value="1"/>
</dbReference>
<reference evidence="3 4" key="1">
    <citation type="journal article" date="2018" name="Mol. Plant">
        <title>The genome of Artemisia annua provides insight into the evolution of Asteraceae family and artemisinin biosynthesis.</title>
        <authorList>
            <person name="Shen Q."/>
            <person name="Zhang L."/>
            <person name="Liao Z."/>
            <person name="Wang S."/>
            <person name="Yan T."/>
            <person name="Shi P."/>
            <person name="Liu M."/>
            <person name="Fu X."/>
            <person name="Pan Q."/>
            <person name="Wang Y."/>
            <person name="Lv Z."/>
            <person name="Lu X."/>
            <person name="Zhang F."/>
            <person name="Jiang W."/>
            <person name="Ma Y."/>
            <person name="Chen M."/>
            <person name="Hao X."/>
            <person name="Li L."/>
            <person name="Tang Y."/>
            <person name="Lv G."/>
            <person name="Zhou Y."/>
            <person name="Sun X."/>
            <person name="Brodelius P.E."/>
            <person name="Rose J.K.C."/>
            <person name="Tang K."/>
        </authorList>
    </citation>
    <scope>NUCLEOTIDE SEQUENCE [LARGE SCALE GENOMIC DNA]</scope>
    <source>
        <strain evidence="4">cv. Huhao1</strain>
        <tissue evidence="3">Leaf</tissue>
    </source>
</reference>
<dbReference type="STRING" id="35608.A0A2U1LP67"/>
<dbReference type="Gene3D" id="3.60.10.10">
    <property type="entry name" value="Endonuclease/exonuclease/phosphatase"/>
    <property type="match status" value="1"/>
</dbReference>
<evidence type="ECO:0000313" key="3">
    <source>
        <dbReference type="EMBL" id="PWA50793.1"/>
    </source>
</evidence>
<evidence type="ECO:0000313" key="4">
    <source>
        <dbReference type="Proteomes" id="UP000245207"/>
    </source>
</evidence>
<dbReference type="GO" id="GO:0003964">
    <property type="term" value="F:RNA-directed DNA polymerase activity"/>
    <property type="evidence" value="ECO:0007669"/>
    <property type="project" value="UniProtKB-KW"/>
</dbReference>
<keyword evidence="3" id="KW-0808">Transferase</keyword>
<sequence>MWDPKVFTRDKVFKDDNFLVVSGLLTERLVRLNIINVYAPQQNVDKRNLWLRIHQVMQLWQDWWIVFGDFNAVRSPEERKNSVFDPSCARDFNDFIDEAGLREYNLKGLKYTYLVNRGGECKLSRIDRMLFCSNVFNKWPNACVRALHRDHSDHSPLVLSVVDSNFRPKPFRWFDSWMDRPGCQDLVKLILEDNNAQGPADLALTMKLRRLRNRLKIWFKKHKQKEDEDEMRLRAEKEEIETMMEQKDLDDTELWVWAECKKNLEEIELHRSRDIKQKSRVNWASFGDENTAFFHNVVNGRKARNAIPGLEVNGEWVSKPTLVKKEVLRFFKNHFREHYVQRPIMDCSGMKTINNEDGSSMWKKVVVGCHGSSRAWTMLPCNPSASGCWKQIVKVGEKRLQNGRDLNSYFVGVWEGDKDGIFTVNKAKKVIADRQMPANVLKLKSVGWTPLKCNIMVWRADLNRLPTRVELVKRGIQLDNELCPLCDADQETSTHLFTGCLFTSVIWSRVGAWCRLSPVFAFDISDLLMLVDNQTKTKKEIQTLRGIIYTAMWSIWNERNDRVFNNKSLRAIEVVKNIKLSSFFWIRHRSRLKGIDWNRWCKYPLDLM</sequence>
<dbReference type="EMBL" id="PKPP01008400">
    <property type="protein sequence ID" value="PWA50793.1"/>
    <property type="molecule type" value="Genomic_DNA"/>
</dbReference>
<keyword evidence="3" id="KW-0548">Nucleotidyltransferase</keyword>
<accession>A0A2U1LP67</accession>
<dbReference type="OrthoDB" id="1741802at2759"/>
<dbReference type="InterPro" id="IPR026960">
    <property type="entry name" value="RVT-Znf"/>
</dbReference>
<evidence type="ECO:0000256" key="1">
    <source>
        <dbReference type="SAM" id="Coils"/>
    </source>
</evidence>
<name>A0A2U1LP67_ARTAN</name>
<protein>
    <submittedName>
        <fullName evidence="3">RNA-directed DNA polymerase, eukaryota, Reverse transcriptase zinc-binding domain protein</fullName>
    </submittedName>
</protein>
<dbReference type="PANTHER" id="PTHR33710">
    <property type="entry name" value="BNAC02G09200D PROTEIN"/>
    <property type="match status" value="1"/>
</dbReference>
<keyword evidence="1" id="KW-0175">Coiled coil</keyword>
<dbReference type="AlphaFoldDB" id="A0A2U1LP67"/>
<proteinExistence type="predicted"/>
<comment type="caution">
    <text evidence="3">The sequence shown here is derived from an EMBL/GenBank/DDBJ whole genome shotgun (WGS) entry which is preliminary data.</text>
</comment>
<evidence type="ECO:0000259" key="2">
    <source>
        <dbReference type="Pfam" id="PF13966"/>
    </source>
</evidence>
<keyword evidence="4" id="KW-1185">Reference proteome</keyword>
<dbReference type="Pfam" id="PF13966">
    <property type="entry name" value="zf-RVT"/>
    <property type="match status" value="1"/>
</dbReference>